<keyword evidence="20" id="KW-1185">Reference proteome</keyword>
<evidence type="ECO:0000259" key="17">
    <source>
        <dbReference type="PROSITE" id="PS50802"/>
    </source>
</evidence>
<evidence type="ECO:0000256" key="10">
    <source>
        <dbReference type="ARBA" id="ARBA00022771"/>
    </source>
</evidence>
<dbReference type="PROSITE" id="PS50802">
    <property type="entry name" value="OTU"/>
    <property type="match status" value="1"/>
</dbReference>
<evidence type="ECO:0000256" key="8">
    <source>
        <dbReference type="ARBA" id="ARBA00022670"/>
    </source>
</evidence>
<dbReference type="GO" id="GO:0071947">
    <property type="term" value="P:protein deubiquitination involved in ubiquitin-dependent protein catabolic process"/>
    <property type="evidence" value="ECO:0007669"/>
    <property type="project" value="TreeGrafter"/>
</dbReference>
<evidence type="ECO:0000256" key="15">
    <source>
        <dbReference type="ARBA" id="ARBA00023242"/>
    </source>
</evidence>
<reference evidence="19 20" key="1">
    <citation type="submission" date="2020-08" db="EMBL/GenBank/DDBJ databases">
        <authorList>
            <person name="Hejnol A."/>
        </authorList>
    </citation>
    <scope>NUCLEOTIDE SEQUENCE [LARGE SCALE GENOMIC DNA]</scope>
</reference>
<evidence type="ECO:0000256" key="2">
    <source>
        <dbReference type="ARBA" id="ARBA00004123"/>
    </source>
</evidence>
<feature type="compositionally biased region" description="Polar residues" evidence="16">
    <location>
        <begin position="460"/>
        <end position="470"/>
    </location>
</feature>
<evidence type="ECO:0000256" key="6">
    <source>
        <dbReference type="ARBA" id="ARBA00022490"/>
    </source>
</evidence>
<dbReference type="EMBL" id="CAJFCJ010000017">
    <property type="protein sequence ID" value="CAD5122541.1"/>
    <property type="molecule type" value="Genomic_DNA"/>
</dbReference>
<keyword evidence="6" id="KW-0963">Cytoplasm</keyword>
<dbReference type="GO" id="GO:0070530">
    <property type="term" value="F:K63-linked polyubiquitin modification-dependent protein binding"/>
    <property type="evidence" value="ECO:0007669"/>
    <property type="project" value="TreeGrafter"/>
</dbReference>
<dbReference type="GO" id="GO:0008270">
    <property type="term" value="F:zinc ion binding"/>
    <property type="evidence" value="ECO:0007669"/>
    <property type="project" value="UniProtKB-KW"/>
</dbReference>
<dbReference type="Gene3D" id="4.10.240.30">
    <property type="match status" value="1"/>
</dbReference>
<sequence>METSREKKISQLTSDYNIEPDLAREMLNAHCWNYEAAVGIAKYCAFSSKPSGTQKNIEKNYNTDNLPTQKIPIVGGGSASSSSPLPEKRPLRRGFSRTSENEALVSKAQDRVQKDCSIHQLQETPMYTFVIPDLSCYPEDFRAFLHKQLIETSTLVTLEQAGRLNWWADTGACQRLMPLATIGDGNCLLHAASLGMWGFQDRKLMLRKAVYNMLVNTKKEDTLYRRWRWHQAMINKQSGLIYSEKEWNIEWQNLLKLASDVPRSQNPPASRISCCQSPATKGLMERHAIDEEVFYESLEEFHVFVLAHVVKRPIIVVADTVLKDTKGEALAPIPFGGIYLPLQVDVRHCYRSPLILTYDSSHFSALLAVNEGYNDAESGFYSTVPSSSASVASSEDKPPAVIPIVDPEFKLQPIHFTVDPGSNYSWGKDIDIKSGETDEGKLNLIKKYLDIVAVPIPRPSSMNGDSSTPRSDSESAESEELNSLHITSSLPSGAIINNISGQEYTQQSTEKEKAKVGKQMQNVAKSFGNISKTVGKKIKKGFGGLRRSRKKKMTDLANNRRVSVGSVTQTTKMQPVTAKMLSERDSIMCAKLNIVRADYYDKMIENYIASKKEVFAIEKEHFKQREAELKERTAKHVVDTTDSINANKELSRGKCINGCNKVVCQNTYLCLECFEKQKLDLLNIEQSHPNSPSTMKRTEESQITKNPTNIPIKHEFTPATNPRNVGKSTFYQPVSGAHEMKSNVIMDPKKFNSLPPIHRAKYLQSTENEDNFFTKFNDFAPFEDSRRQEERCKNPDCEFYGSVQTDFYCSTCFKTKSSYRNIQL</sequence>
<evidence type="ECO:0000256" key="7">
    <source>
        <dbReference type="ARBA" id="ARBA00022553"/>
    </source>
</evidence>
<comment type="catalytic activity">
    <reaction evidence="1">
        <text>Thiol-dependent hydrolysis of ester, thioester, amide, peptide and isopeptide bonds formed by the C-terminal Gly of ubiquitin (a 76-residue protein attached to proteins as an intracellular targeting signal).</text>
        <dbReference type="EC" id="3.4.19.12"/>
    </reaction>
</comment>
<comment type="caution">
    <text evidence="19">The sequence shown here is derived from an EMBL/GenBank/DDBJ whole genome shotgun (WGS) entry which is preliminary data.</text>
</comment>
<protein>
    <recommendedName>
        <fullName evidence="5">ubiquitinyl hydrolase 1</fullName>
        <ecNumber evidence="5">3.4.19.12</ecNumber>
    </recommendedName>
</protein>
<dbReference type="GO" id="GO:0071108">
    <property type="term" value="P:protein K48-linked deubiquitination"/>
    <property type="evidence" value="ECO:0007669"/>
    <property type="project" value="TreeGrafter"/>
</dbReference>
<gene>
    <name evidence="19" type="ORF">DGYR_LOCUS10342</name>
</gene>
<dbReference type="CDD" id="cd22768">
    <property type="entry name" value="OTU_OTUD7"/>
    <property type="match status" value="1"/>
</dbReference>
<evidence type="ECO:0000256" key="11">
    <source>
        <dbReference type="ARBA" id="ARBA00022786"/>
    </source>
</evidence>
<evidence type="ECO:0000256" key="16">
    <source>
        <dbReference type="SAM" id="MobiDB-lite"/>
    </source>
</evidence>
<keyword evidence="15" id="KW-0539">Nucleus</keyword>
<dbReference type="GO" id="GO:0005737">
    <property type="term" value="C:cytoplasm"/>
    <property type="evidence" value="ECO:0007669"/>
    <property type="project" value="UniProtKB-SubCell"/>
</dbReference>
<feature type="region of interest" description="Disordered" evidence="16">
    <location>
        <begin position="52"/>
        <end position="98"/>
    </location>
</feature>
<organism evidence="19 20">
    <name type="scientific">Dimorphilus gyrociliatus</name>
    <dbReference type="NCBI Taxonomy" id="2664684"/>
    <lineage>
        <taxon>Eukaryota</taxon>
        <taxon>Metazoa</taxon>
        <taxon>Spiralia</taxon>
        <taxon>Lophotrochozoa</taxon>
        <taxon>Annelida</taxon>
        <taxon>Polychaeta</taxon>
        <taxon>Polychaeta incertae sedis</taxon>
        <taxon>Dinophilidae</taxon>
        <taxon>Dimorphilus</taxon>
    </lineage>
</organism>
<feature type="domain" description="A20-type" evidence="18">
    <location>
        <begin position="786"/>
        <end position="821"/>
    </location>
</feature>
<dbReference type="GO" id="GO:0070536">
    <property type="term" value="P:protein K63-linked deubiquitination"/>
    <property type="evidence" value="ECO:0007669"/>
    <property type="project" value="TreeGrafter"/>
</dbReference>
<feature type="domain" description="OTU" evidence="17">
    <location>
        <begin position="176"/>
        <end position="369"/>
    </location>
</feature>
<name>A0A7I8W3T7_9ANNE</name>
<evidence type="ECO:0000256" key="1">
    <source>
        <dbReference type="ARBA" id="ARBA00000707"/>
    </source>
</evidence>
<dbReference type="OrthoDB" id="10064699at2759"/>
<keyword evidence="9" id="KW-0479">Metal-binding</keyword>
<comment type="similarity">
    <text evidence="4">Belongs to the peptidase C64 family.</text>
</comment>
<accession>A0A7I8W3T7</accession>
<evidence type="ECO:0000256" key="3">
    <source>
        <dbReference type="ARBA" id="ARBA00004496"/>
    </source>
</evidence>
<dbReference type="PROSITE" id="PS51036">
    <property type="entry name" value="ZF_A20"/>
    <property type="match status" value="1"/>
</dbReference>
<dbReference type="InterPro" id="IPR051346">
    <property type="entry name" value="OTU_Deubiquitinase"/>
</dbReference>
<evidence type="ECO:0000256" key="4">
    <source>
        <dbReference type="ARBA" id="ARBA00005865"/>
    </source>
</evidence>
<feature type="region of interest" description="Disordered" evidence="16">
    <location>
        <begin position="458"/>
        <end position="482"/>
    </location>
</feature>
<dbReference type="EC" id="3.4.19.12" evidence="5"/>
<keyword evidence="12" id="KW-0378">Hydrolase</keyword>
<dbReference type="PANTHER" id="PTHR13367:SF27">
    <property type="entry name" value="OTU DOMAIN-CONTAINING PROTEIN"/>
    <property type="match status" value="1"/>
</dbReference>
<keyword evidence="7" id="KW-0597">Phosphoprotein</keyword>
<dbReference type="AlphaFoldDB" id="A0A7I8W3T7"/>
<dbReference type="SMART" id="SM00259">
    <property type="entry name" value="ZnF_A20"/>
    <property type="match status" value="2"/>
</dbReference>
<evidence type="ECO:0000256" key="14">
    <source>
        <dbReference type="ARBA" id="ARBA00022833"/>
    </source>
</evidence>
<keyword evidence="10" id="KW-0863">Zinc-finger</keyword>
<keyword evidence="11" id="KW-0833">Ubl conjugation pathway</keyword>
<dbReference type="Pfam" id="PF02338">
    <property type="entry name" value="OTU"/>
    <property type="match status" value="1"/>
</dbReference>
<evidence type="ECO:0000259" key="18">
    <source>
        <dbReference type="PROSITE" id="PS51036"/>
    </source>
</evidence>
<dbReference type="GO" id="GO:0003677">
    <property type="term" value="F:DNA binding"/>
    <property type="evidence" value="ECO:0007669"/>
    <property type="project" value="InterPro"/>
</dbReference>
<evidence type="ECO:0000256" key="5">
    <source>
        <dbReference type="ARBA" id="ARBA00012759"/>
    </source>
</evidence>
<keyword evidence="8" id="KW-0645">Protease</keyword>
<feature type="compositionally biased region" description="Polar residues" evidence="16">
    <location>
        <begin position="52"/>
        <end position="68"/>
    </location>
</feature>
<dbReference type="PANTHER" id="PTHR13367">
    <property type="entry name" value="UBIQUITIN THIOESTERASE"/>
    <property type="match status" value="1"/>
</dbReference>
<keyword evidence="14" id="KW-0862">Zinc</keyword>
<dbReference type="InterPro" id="IPR002653">
    <property type="entry name" value="Znf_A20"/>
</dbReference>
<proteinExistence type="inferred from homology"/>
<evidence type="ECO:0000256" key="12">
    <source>
        <dbReference type="ARBA" id="ARBA00022801"/>
    </source>
</evidence>
<dbReference type="Pfam" id="PF01754">
    <property type="entry name" value="zf-A20"/>
    <property type="match status" value="1"/>
</dbReference>
<evidence type="ECO:0000313" key="20">
    <source>
        <dbReference type="Proteomes" id="UP000549394"/>
    </source>
</evidence>
<evidence type="ECO:0000256" key="13">
    <source>
        <dbReference type="ARBA" id="ARBA00022807"/>
    </source>
</evidence>
<dbReference type="GO" id="GO:0004843">
    <property type="term" value="F:cysteine-type deubiquitinase activity"/>
    <property type="evidence" value="ECO:0007669"/>
    <property type="project" value="UniProtKB-EC"/>
</dbReference>
<comment type="subcellular location">
    <subcellularLocation>
        <location evidence="3">Cytoplasm</location>
    </subcellularLocation>
    <subcellularLocation>
        <location evidence="2">Nucleus</location>
    </subcellularLocation>
</comment>
<dbReference type="Proteomes" id="UP000549394">
    <property type="component" value="Unassembled WGS sequence"/>
</dbReference>
<evidence type="ECO:0000256" key="9">
    <source>
        <dbReference type="ARBA" id="ARBA00022723"/>
    </source>
</evidence>
<dbReference type="GO" id="GO:0035871">
    <property type="term" value="P:protein K11-linked deubiquitination"/>
    <property type="evidence" value="ECO:0007669"/>
    <property type="project" value="TreeGrafter"/>
</dbReference>
<keyword evidence="13" id="KW-0788">Thiol protease</keyword>
<evidence type="ECO:0000313" key="19">
    <source>
        <dbReference type="EMBL" id="CAD5122541.1"/>
    </source>
</evidence>
<dbReference type="InterPro" id="IPR003323">
    <property type="entry name" value="OTU_dom"/>
</dbReference>
<dbReference type="GO" id="GO:0005634">
    <property type="term" value="C:nucleus"/>
    <property type="evidence" value="ECO:0007669"/>
    <property type="project" value="UniProtKB-SubCell"/>
</dbReference>